<protein>
    <recommendedName>
        <fullName evidence="3">Co-chaperonin GroES</fullName>
    </recommendedName>
    <alternativeName>
        <fullName evidence="3">10 kDa chaperonin</fullName>
    </alternativeName>
    <alternativeName>
        <fullName evidence="3">Chaperonin-10</fullName>
        <shortName evidence="3">Cpn10</shortName>
    </alternativeName>
</protein>
<dbReference type="HAMAP" id="MF_00580">
    <property type="entry name" value="CH10"/>
    <property type="match status" value="1"/>
</dbReference>
<evidence type="ECO:0000256" key="3">
    <source>
        <dbReference type="HAMAP-Rule" id="MF_00580"/>
    </source>
</evidence>
<organism evidence="5 6">
    <name type="scientific">Candidatus Dojkabacteria bacterium</name>
    <dbReference type="NCBI Taxonomy" id="2099670"/>
    <lineage>
        <taxon>Bacteria</taxon>
        <taxon>Candidatus Dojkabacteria</taxon>
    </lineage>
</organism>
<reference evidence="5" key="1">
    <citation type="submission" date="2020-04" db="EMBL/GenBank/DDBJ databases">
        <authorList>
            <person name="Zhang T."/>
        </authorList>
    </citation>
    <scope>NUCLEOTIDE SEQUENCE</scope>
    <source>
        <strain evidence="5">HKST-UBA16</strain>
    </source>
</reference>
<evidence type="ECO:0000256" key="1">
    <source>
        <dbReference type="ARBA" id="ARBA00006975"/>
    </source>
</evidence>
<accession>A0A955HZ78</accession>
<dbReference type="InterPro" id="IPR037124">
    <property type="entry name" value="Chaperonin_GroES_sf"/>
</dbReference>
<dbReference type="EMBL" id="JAGQLM010000074">
    <property type="protein sequence ID" value="MCA9375051.1"/>
    <property type="molecule type" value="Genomic_DNA"/>
</dbReference>
<comment type="function">
    <text evidence="3 4">Together with the chaperonin GroEL, plays an essential role in assisting protein folding. The GroEL-GroES system forms a nano-cage that allows encapsulation of the non-native substrate proteins and provides a physical environment optimized to promote and accelerate protein folding. GroES binds to the apical surface of the GroEL ring, thereby capping the opening of the GroEL channel.</text>
</comment>
<sequence length="92" mass="10192">MKIQPLGKRVVIKAEEAEGTTKGGLIIPPTAQEDQKPEVGLVVRLGTGEKDLTFSVKVGDRIFFRKYSPDKMEIDGEPYFIISEEDILAIIS</sequence>
<dbReference type="InterPro" id="IPR020818">
    <property type="entry name" value="Chaperonin_GroES"/>
</dbReference>
<dbReference type="CDD" id="cd00320">
    <property type="entry name" value="cpn10"/>
    <property type="match status" value="1"/>
</dbReference>
<keyword evidence="3" id="KW-0963">Cytoplasm</keyword>
<dbReference type="GO" id="GO:0044183">
    <property type="term" value="F:protein folding chaperone"/>
    <property type="evidence" value="ECO:0007669"/>
    <property type="project" value="InterPro"/>
</dbReference>
<dbReference type="GO" id="GO:0051087">
    <property type="term" value="F:protein-folding chaperone binding"/>
    <property type="evidence" value="ECO:0007669"/>
    <property type="project" value="TreeGrafter"/>
</dbReference>
<dbReference type="GO" id="GO:0051082">
    <property type="term" value="F:unfolded protein binding"/>
    <property type="evidence" value="ECO:0007669"/>
    <property type="project" value="TreeGrafter"/>
</dbReference>
<dbReference type="InterPro" id="IPR011032">
    <property type="entry name" value="GroES-like_sf"/>
</dbReference>
<evidence type="ECO:0000256" key="2">
    <source>
        <dbReference type="ARBA" id="ARBA00023186"/>
    </source>
</evidence>
<dbReference type="SUPFAM" id="SSF50129">
    <property type="entry name" value="GroES-like"/>
    <property type="match status" value="1"/>
</dbReference>
<dbReference type="GO" id="GO:0005524">
    <property type="term" value="F:ATP binding"/>
    <property type="evidence" value="ECO:0007669"/>
    <property type="project" value="InterPro"/>
</dbReference>
<keyword evidence="2 3" id="KW-0143">Chaperone</keyword>
<proteinExistence type="inferred from homology"/>
<dbReference type="FunFam" id="2.30.33.40:FF:000001">
    <property type="entry name" value="10 kDa chaperonin"/>
    <property type="match status" value="1"/>
</dbReference>
<evidence type="ECO:0000256" key="4">
    <source>
        <dbReference type="RuleBase" id="RU000535"/>
    </source>
</evidence>
<reference evidence="5" key="2">
    <citation type="journal article" date="2021" name="Microbiome">
        <title>Successional dynamics and alternative stable states in a saline activated sludge microbial community over 9 years.</title>
        <authorList>
            <person name="Wang Y."/>
            <person name="Ye J."/>
            <person name="Ju F."/>
            <person name="Liu L."/>
            <person name="Boyd J.A."/>
            <person name="Deng Y."/>
            <person name="Parks D.H."/>
            <person name="Jiang X."/>
            <person name="Yin X."/>
            <person name="Woodcroft B.J."/>
            <person name="Tyson G.W."/>
            <person name="Hugenholtz P."/>
            <person name="Polz M.F."/>
            <person name="Zhang T."/>
        </authorList>
    </citation>
    <scope>NUCLEOTIDE SEQUENCE</scope>
    <source>
        <strain evidence="5">HKST-UBA16</strain>
    </source>
</reference>
<dbReference type="AlphaFoldDB" id="A0A955HZ78"/>
<comment type="similarity">
    <text evidence="1 3 4">Belongs to the GroES chaperonin family.</text>
</comment>
<dbReference type="Proteomes" id="UP000748332">
    <property type="component" value="Unassembled WGS sequence"/>
</dbReference>
<comment type="subcellular location">
    <subcellularLocation>
        <location evidence="3">Cytoplasm</location>
    </subcellularLocation>
</comment>
<dbReference type="PANTHER" id="PTHR10772:SF63">
    <property type="entry name" value="20 KDA CHAPERONIN, CHLOROPLASTIC"/>
    <property type="match status" value="1"/>
</dbReference>
<dbReference type="PRINTS" id="PR00297">
    <property type="entry name" value="CHAPERONIN10"/>
</dbReference>
<comment type="caution">
    <text evidence="5">The sequence shown here is derived from an EMBL/GenBank/DDBJ whole genome shotgun (WGS) entry which is preliminary data.</text>
</comment>
<dbReference type="PANTHER" id="PTHR10772">
    <property type="entry name" value="10 KDA HEAT SHOCK PROTEIN"/>
    <property type="match status" value="1"/>
</dbReference>
<dbReference type="Gene3D" id="2.30.33.40">
    <property type="entry name" value="GroES chaperonin"/>
    <property type="match status" value="1"/>
</dbReference>
<dbReference type="Pfam" id="PF00166">
    <property type="entry name" value="Cpn10"/>
    <property type="match status" value="1"/>
</dbReference>
<evidence type="ECO:0000313" key="5">
    <source>
        <dbReference type="EMBL" id="MCA9375051.1"/>
    </source>
</evidence>
<comment type="subunit">
    <text evidence="3">Heptamer of 7 subunits arranged in a ring. Interacts with the chaperonin GroEL.</text>
</comment>
<gene>
    <name evidence="3" type="primary">groES</name>
    <name evidence="3" type="synonym">groS</name>
    <name evidence="5" type="ORF">KC622_01830</name>
</gene>
<dbReference type="GO" id="GO:0046872">
    <property type="term" value="F:metal ion binding"/>
    <property type="evidence" value="ECO:0007669"/>
    <property type="project" value="TreeGrafter"/>
</dbReference>
<evidence type="ECO:0000313" key="6">
    <source>
        <dbReference type="Proteomes" id="UP000748332"/>
    </source>
</evidence>
<name>A0A955HZ78_9BACT</name>
<dbReference type="SMART" id="SM00883">
    <property type="entry name" value="Cpn10"/>
    <property type="match status" value="1"/>
</dbReference>
<dbReference type="GO" id="GO:0005737">
    <property type="term" value="C:cytoplasm"/>
    <property type="evidence" value="ECO:0007669"/>
    <property type="project" value="UniProtKB-SubCell"/>
</dbReference>